<evidence type="ECO:0000259" key="1">
    <source>
        <dbReference type="Pfam" id="PF09537"/>
    </source>
</evidence>
<dbReference type="InterPro" id="IPR011971">
    <property type="entry name" value="CHP02284"/>
</dbReference>
<comment type="caution">
    <text evidence="2">The sequence shown here is derived from an EMBL/GenBank/DDBJ whole genome shotgun (WGS) entry which is preliminary data.</text>
</comment>
<evidence type="ECO:0000313" key="2">
    <source>
        <dbReference type="EMBL" id="ROU04320.1"/>
    </source>
</evidence>
<dbReference type="SUPFAM" id="SSF47240">
    <property type="entry name" value="Ferritin-like"/>
    <property type="match status" value="1"/>
</dbReference>
<accession>A0A3N2RA16</accession>
<dbReference type="OrthoDB" id="7863016at2"/>
<evidence type="ECO:0000313" key="3">
    <source>
        <dbReference type="Proteomes" id="UP000268016"/>
    </source>
</evidence>
<dbReference type="NCBIfam" id="TIGR02284">
    <property type="entry name" value="PA2169 family four-helix-bundle protein"/>
    <property type="match status" value="1"/>
</dbReference>
<dbReference type="EMBL" id="RDRB01000001">
    <property type="protein sequence ID" value="ROU04320.1"/>
    <property type="molecule type" value="Genomic_DNA"/>
</dbReference>
<feature type="domain" description="DUF2383" evidence="1">
    <location>
        <begin position="5"/>
        <end position="110"/>
    </location>
</feature>
<dbReference type="InterPro" id="IPR019052">
    <property type="entry name" value="DUF2383"/>
</dbReference>
<gene>
    <name evidence="2" type="ORF">EAT49_02725</name>
</gene>
<name>A0A3N2RA16_9RHOB</name>
<dbReference type="AlphaFoldDB" id="A0A3N2RA16"/>
<dbReference type="InterPro" id="IPR012347">
    <property type="entry name" value="Ferritin-like"/>
</dbReference>
<keyword evidence="3" id="KW-1185">Reference proteome</keyword>
<dbReference type="Gene3D" id="1.20.1260.10">
    <property type="match status" value="1"/>
</dbReference>
<reference evidence="2 3" key="1">
    <citation type="submission" date="2018-10" db="EMBL/GenBank/DDBJ databases">
        <title>Histidinibacterium lentulum gen. nov., sp. nov., a marine bacterium from the culture broth of Picochlorum sp. 122.</title>
        <authorList>
            <person name="Wang G."/>
        </authorList>
    </citation>
    <scope>NUCLEOTIDE SEQUENCE [LARGE SCALE GENOMIC DNA]</scope>
    <source>
        <strain evidence="2 3">B17</strain>
    </source>
</reference>
<protein>
    <submittedName>
        <fullName evidence="2">PA2169 family four-helix-bundle protein</fullName>
    </submittedName>
</protein>
<proteinExistence type="predicted"/>
<organism evidence="2 3">
    <name type="scientific">Histidinibacterium lentulum</name>
    <dbReference type="NCBI Taxonomy" id="2480588"/>
    <lineage>
        <taxon>Bacteria</taxon>
        <taxon>Pseudomonadati</taxon>
        <taxon>Pseudomonadota</taxon>
        <taxon>Alphaproteobacteria</taxon>
        <taxon>Rhodobacterales</taxon>
        <taxon>Paracoccaceae</taxon>
        <taxon>Histidinibacterium</taxon>
    </lineage>
</organism>
<dbReference type="InterPro" id="IPR009078">
    <property type="entry name" value="Ferritin-like_SF"/>
</dbReference>
<sequence>MSQRLNHLNDIIATLKTGANFYRKAARQLKKPDLEAIFVENADLRDGFAVQLAAMVEEVGGEVKEVDATEKTYELANRVGAMIGDTEKTLIDALEEHEERTLELFRRVIHQPDSARDQQMLQDMMEHLQQSHGRMRELRRAT</sequence>
<dbReference type="RefSeq" id="WP_123640726.1">
    <property type="nucleotide sequence ID" value="NZ_ML119081.1"/>
</dbReference>
<dbReference type="Proteomes" id="UP000268016">
    <property type="component" value="Unassembled WGS sequence"/>
</dbReference>
<dbReference type="Pfam" id="PF09537">
    <property type="entry name" value="DUF2383"/>
    <property type="match status" value="1"/>
</dbReference>